<gene>
    <name evidence="16" type="ORF">H8717_04395</name>
</gene>
<dbReference type="SUPFAM" id="SSF56601">
    <property type="entry name" value="beta-lactamase/transpeptidase-like"/>
    <property type="match status" value="1"/>
</dbReference>
<comment type="caution">
    <text evidence="16">The sequence shown here is derived from an EMBL/GenBank/DDBJ whole genome shotgun (WGS) entry which is preliminary data.</text>
</comment>
<dbReference type="PANTHER" id="PTHR21581">
    <property type="entry name" value="D-ALANYL-D-ALANINE CARBOXYPEPTIDASE"/>
    <property type="match status" value="1"/>
</dbReference>
<comment type="similarity">
    <text evidence="3 13">Belongs to the peptidase S11 family.</text>
</comment>
<keyword evidence="17" id="KW-1185">Reference proteome</keyword>
<accession>A0ABR7NIL7</accession>
<evidence type="ECO:0000256" key="3">
    <source>
        <dbReference type="ARBA" id="ARBA00007164"/>
    </source>
</evidence>
<dbReference type="Pfam" id="PF00768">
    <property type="entry name" value="Peptidase_S11"/>
    <property type="match status" value="1"/>
</dbReference>
<keyword evidence="6" id="KW-0645">Protease</keyword>
<keyword evidence="11" id="KW-0961">Cell wall biogenesis/degradation</keyword>
<feature type="chain" id="PRO_5046344388" description="serine-type D-Ala-D-Ala carboxypeptidase" evidence="14">
    <location>
        <begin position="29"/>
        <end position="401"/>
    </location>
</feature>
<evidence type="ECO:0000256" key="2">
    <source>
        <dbReference type="ARBA" id="ARBA00004752"/>
    </source>
</evidence>
<dbReference type="RefSeq" id="WP_262399276.1">
    <property type="nucleotide sequence ID" value="NZ_JACRTB010000006.1"/>
</dbReference>
<evidence type="ECO:0000313" key="16">
    <source>
        <dbReference type="EMBL" id="MBC8575652.1"/>
    </source>
</evidence>
<evidence type="ECO:0000256" key="6">
    <source>
        <dbReference type="ARBA" id="ARBA00022670"/>
    </source>
</evidence>
<dbReference type="EC" id="3.4.16.4" evidence="4"/>
<keyword evidence="9" id="KW-0133">Cell shape</keyword>
<evidence type="ECO:0000256" key="1">
    <source>
        <dbReference type="ARBA" id="ARBA00003217"/>
    </source>
</evidence>
<dbReference type="InterPro" id="IPR015956">
    <property type="entry name" value="Peniciliin-bd_prot_C_sf"/>
</dbReference>
<dbReference type="InterPro" id="IPR012338">
    <property type="entry name" value="Beta-lactam/transpept-like"/>
</dbReference>
<dbReference type="SMART" id="SM00936">
    <property type="entry name" value="PBP5_C"/>
    <property type="match status" value="1"/>
</dbReference>
<comment type="pathway">
    <text evidence="2">Cell wall biogenesis; peptidoglycan biosynthesis.</text>
</comment>
<evidence type="ECO:0000256" key="7">
    <source>
        <dbReference type="ARBA" id="ARBA00022729"/>
    </source>
</evidence>
<evidence type="ECO:0000313" key="17">
    <source>
        <dbReference type="Proteomes" id="UP000658131"/>
    </source>
</evidence>
<evidence type="ECO:0000256" key="9">
    <source>
        <dbReference type="ARBA" id="ARBA00022960"/>
    </source>
</evidence>
<sequence>MSKRGAPAALFLAVCLTAGTLLSPAALATGEDALPAAALVNPEIPCQSAILIEQTSGRVLFEKDPDTPMPPASITKIMTLLLVMEALDAGTITLETAVTCSPHAASMGGAQIWLEPGERMTVHELLKATAISSANDAAVALGELISGSEEAFVARMNERAGELGMKNTTFQNATGLDAQGHLTTARDIALMSQALLSHPLITEYSTVWMDSLRNGETQLVNTNKLVRFFEGATGLKTGTTDGAGYCLSASATRKGLSLIAVVLGADTSDHRFGSARGLLEYGFAHYEAREVPPPDPALEPLPVRRGVRRTVELACDAPERMLLEKGKGEQLTEQRELAGELEAPVEAGTRVGTIRLLLDGVVVCEYPVKTASAVERMTMKSAFPMFWGELIRMGPAGDGNG</sequence>
<evidence type="ECO:0000256" key="14">
    <source>
        <dbReference type="SAM" id="SignalP"/>
    </source>
</evidence>
<evidence type="ECO:0000256" key="8">
    <source>
        <dbReference type="ARBA" id="ARBA00022801"/>
    </source>
</evidence>
<name>A0ABR7NIL7_9FIRM</name>
<dbReference type="InterPro" id="IPR018044">
    <property type="entry name" value="Peptidase_S11"/>
</dbReference>
<evidence type="ECO:0000256" key="4">
    <source>
        <dbReference type="ARBA" id="ARBA00012448"/>
    </source>
</evidence>
<keyword evidence="10" id="KW-0573">Peptidoglycan synthesis</keyword>
<evidence type="ECO:0000256" key="5">
    <source>
        <dbReference type="ARBA" id="ARBA00022645"/>
    </source>
</evidence>
<evidence type="ECO:0000256" key="11">
    <source>
        <dbReference type="ARBA" id="ARBA00023316"/>
    </source>
</evidence>
<keyword evidence="7 14" id="KW-0732">Signal</keyword>
<keyword evidence="8" id="KW-0378">Hydrolase</keyword>
<dbReference type="Gene3D" id="2.60.410.10">
    <property type="entry name" value="D-Ala-D-Ala carboxypeptidase, C-terminal domain"/>
    <property type="match status" value="1"/>
</dbReference>
<keyword evidence="5 16" id="KW-0121">Carboxypeptidase</keyword>
<dbReference type="GO" id="GO:0004180">
    <property type="term" value="F:carboxypeptidase activity"/>
    <property type="evidence" value="ECO:0007669"/>
    <property type="project" value="UniProtKB-KW"/>
</dbReference>
<comment type="function">
    <text evidence="1">Removes C-terminal D-alanyl residues from sugar-peptide cell wall precursors.</text>
</comment>
<feature type="signal peptide" evidence="14">
    <location>
        <begin position="1"/>
        <end position="28"/>
    </location>
</feature>
<reference evidence="16 17" key="1">
    <citation type="submission" date="2020-08" db="EMBL/GenBank/DDBJ databases">
        <title>Genome public.</title>
        <authorList>
            <person name="Liu C."/>
            <person name="Sun Q."/>
        </authorList>
    </citation>
    <scope>NUCLEOTIDE SEQUENCE [LARGE SCALE GENOMIC DNA]</scope>
    <source>
        <strain evidence="16 17">BX1</strain>
    </source>
</reference>
<dbReference type="Proteomes" id="UP000658131">
    <property type="component" value="Unassembled WGS sequence"/>
</dbReference>
<proteinExistence type="inferred from homology"/>
<protein>
    <recommendedName>
        <fullName evidence="4">serine-type D-Ala-D-Ala carboxypeptidase</fullName>
        <ecNumber evidence="4">3.4.16.4</ecNumber>
    </recommendedName>
</protein>
<dbReference type="EMBL" id="JACRTB010000006">
    <property type="protein sequence ID" value="MBC8575652.1"/>
    <property type="molecule type" value="Genomic_DNA"/>
</dbReference>
<dbReference type="Pfam" id="PF07943">
    <property type="entry name" value="PBP5_C"/>
    <property type="match status" value="1"/>
</dbReference>
<feature type="domain" description="Peptidase S11 D-Ala-D-Ala carboxypeptidase A C-terminal" evidence="15">
    <location>
        <begin position="286"/>
        <end position="376"/>
    </location>
</feature>
<dbReference type="PRINTS" id="PR00725">
    <property type="entry name" value="DADACBPTASE1"/>
</dbReference>
<evidence type="ECO:0000256" key="13">
    <source>
        <dbReference type="RuleBase" id="RU004016"/>
    </source>
</evidence>
<dbReference type="Gene3D" id="3.40.710.10">
    <property type="entry name" value="DD-peptidase/beta-lactamase superfamily"/>
    <property type="match status" value="1"/>
</dbReference>
<comment type="catalytic activity">
    <reaction evidence="12">
        <text>Preferential cleavage: (Ac)2-L-Lys-D-Ala-|-D-Ala. Also transpeptidation of peptidyl-alanyl moieties that are N-acyl substituents of D-alanine.</text>
        <dbReference type="EC" id="3.4.16.4"/>
    </reaction>
</comment>
<dbReference type="InterPro" id="IPR037167">
    <property type="entry name" value="Peptidase_S11_C_sf"/>
</dbReference>
<evidence type="ECO:0000259" key="15">
    <source>
        <dbReference type="SMART" id="SM00936"/>
    </source>
</evidence>
<dbReference type="InterPro" id="IPR012907">
    <property type="entry name" value="Peptidase_S11_C"/>
</dbReference>
<organism evidence="16 17">
    <name type="scientific">Yanshouia hominis</name>
    <dbReference type="NCBI Taxonomy" id="2763673"/>
    <lineage>
        <taxon>Bacteria</taxon>
        <taxon>Bacillati</taxon>
        <taxon>Bacillota</taxon>
        <taxon>Clostridia</taxon>
        <taxon>Eubacteriales</taxon>
        <taxon>Oscillospiraceae</taxon>
        <taxon>Yanshouia</taxon>
    </lineage>
</organism>
<evidence type="ECO:0000256" key="10">
    <source>
        <dbReference type="ARBA" id="ARBA00022984"/>
    </source>
</evidence>
<dbReference type="SUPFAM" id="SSF69189">
    <property type="entry name" value="Penicillin-binding protein associated domain"/>
    <property type="match status" value="1"/>
</dbReference>
<evidence type="ECO:0000256" key="12">
    <source>
        <dbReference type="ARBA" id="ARBA00034000"/>
    </source>
</evidence>
<dbReference type="PANTHER" id="PTHR21581:SF6">
    <property type="entry name" value="TRAFFICKING PROTEIN PARTICLE COMPLEX SUBUNIT 12"/>
    <property type="match status" value="1"/>
</dbReference>
<dbReference type="InterPro" id="IPR001967">
    <property type="entry name" value="Peptidase_S11_N"/>
</dbReference>